<evidence type="ECO:0000313" key="2">
    <source>
        <dbReference type="EMBL" id="OTO09597.1"/>
    </source>
</evidence>
<dbReference type="OrthoDB" id="2990908at2"/>
<gene>
    <name evidence="2" type="ORF">A5880_000276</name>
    <name evidence="1" type="ORF">A5880_002374</name>
</gene>
<sequence>MPKIKVYFADGSVQTFHEEQTFKTLSSKDSDWQNIDGLKNQVITIRDNIGLRSQNNAGLRDSFFEILANSDYFFDVENPNTIYSKNAVVKFEIL</sequence>
<dbReference type="Proteomes" id="UP000195139">
    <property type="component" value="Unassembled WGS sequence"/>
</dbReference>
<dbReference type="EMBL" id="NGLE01000001">
    <property type="protein sequence ID" value="OTO09597.1"/>
    <property type="molecule type" value="Genomic_DNA"/>
</dbReference>
<dbReference type="EMBL" id="NGLE02000001">
    <property type="protein sequence ID" value="MEI5994788.1"/>
    <property type="molecule type" value="Genomic_DNA"/>
</dbReference>
<evidence type="ECO:0000313" key="3">
    <source>
        <dbReference type="Proteomes" id="UP000195139"/>
    </source>
</evidence>
<reference evidence="2" key="1">
    <citation type="submission" date="2017-05" db="EMBL/GenBank/DDBJ databases">
        <title>The Genome Sequence of Enterococcus sp. 4G2_DIV0659.</title>
        <authorList>
            <consortium name="The Broad Institute Genomics Platform"/>
            <consortium name="The Broad Institute Genomic Center for Infectious Diseases"/>
            <person name="Earl A."/>
            <person name="Manson A."/>
            <person name="Schwartman J."/>
            <person name="Gilmore M."/>
            <person name="Abouelleil A."/>
            <person name="Cao P."/>
            <person name="Chapman S."/>
            <person name="Cusick C."/>
            <person name="Shea T."/>
            <person name="Young S."/>
            <person name="Neafsey D."/>
            <person name="Nusbaum C."/>
            <person name="Birren B."/>
        </authorList>
    </citation>
    <scope>NUCLEOTIDE SEQUENCE [LARGE SCALE GENOMIC DNA]</scope>
    <source>
        <strain evidence="2">4G2_DIV0659</strain>
    </source>
</reference>
<name>A0A242CH83_9ENTE</name>
<dbReference type="RefSeq" id="WP_086329238.1">
    <property type="nucleotide sequence ID" value="NZ_NGLE02000001.1"/>
</dbReference>
<proteinExistence type="predicted"/>
<dbReference type="STRING" id="1834181.A5880_000276"/>
<accession>A0A242CH83</accession>
<dbReference type="AlphaFoldDB" id="A0A242CH83"/>
<organism evidence="2">
    <name type="scientific">Candidatus Enterococcus mansonii</name>
    <dbReference type="NCBI Taxonomy" id="1834181"/>
    <lineage>
        <taxon>Bacteria</taxon>
        <taxon>Bacillati</taxon>
        <taxon>Bacillota</taxon>
        <taxon>Bacilli</taxon>
        <taxon>Lactobacillales</taxon>
        <taxon>Enterococcaceae</taxon>
        <taxon>Enterococcus</taxon>
    </lineage>
</organism>
<comment type="caution">
    <text evidence="2">The sequence shown here is derived from an EMBL/GenBank/DDBJ whole genome shotgun (WGS) entry which is preliminary data.</text>
</comment>
<protein>
    <submittedName>
        <fullName evidence="2">Uncharacterized protein</fullName>
    </submittedName>
</protein>
<evidence type="ECO:0000313" key="1">
    <source>
        <dbReference type="EMBL" id="MEI5994788.1"/>
    </source>
</evidence>
<reference evidence="1 3" key="2">
    <citation type="submission" date="2018-07" db="EMBL/GenBank/DDBJ databases">
        <title>The Genome Sequence of Enterococcus sp. DIV0659b.</title>
        <authorList>
            <consortium name="The Broad Institute Genomics Platform"/>
            <consortium name="The Broad Institute Genomic Center for Infectious Diseases"/>
            <person name="Earl A."/>
            <person name="Manson A."/>
            <person name="Schwartman J."/>
            <person name="Gilmore M."/>
            <person name="Abouelleil A."/>
            <person name="Cao P."/>
            <person name="Chapman S."/>
            <person name="Cusick C."/>
            <person name="Shea T."/>
            <person name="Young S."/>
            <person name="Neafsey D."/>
            <person name="Nusbaum C."/>
            <person name="Birren B."/>
        </authorList>
    </citation>
    <scope>NUCLEOTIDE SEQUENCE [LARGE SCALE GENOMIC DNA]</scope>
    <source>
        <strain evidence="1 3">4G2_DIV0659</strain>
    </source>
</reference>
<keyword evidence="3" id="KW-1185">Reference proteome</keyword>